<dbReference type="KEGG" id="vg:80019296"/>
<reference evidence="2" key="1">
    <citation type="submission" date="2018-04" db="EMBL/GenBank/DDBJ databases">
        <authorList>
            <person name="Go L.Y."/>
            <person name="Mitchell J.A."/>
        </authorList>
    </citation>
    <scope>NUCLEOTIDE SEQUENCE [LARGE SCALE GENOMIC DNA]</scope>
</reference>
<gene>
    <name evidence="1" type="primary">76</name>
    <name evidence="1" type="ORF">SEA_IBANTIK_76</name>
</gene>
<name>A0A2U8UNY4_9CAUD</name>
<proteinExistence type="predicted"/>
<dbReference type="EMBL" id="MH155870">
    <property type="protein sequence ID" value="AWN05298.1"/>
    <property type="molecule type" value="Genomic_DNA"/>
</dbReference>
<dbReference type="RefSeq" id="YP_010754698.1">
    <property type="nucleotide sequence ID" value="NC_073462.1"/>
</dbReference>
<sequence>MANTDAGKIRFAPSGMLSIAPTGGSLVVPTEVGDGGETIPAGYKALGYVTEEGVTLTPTIQTTPLPAWQSAAPVLYNVDSAAFQVQATLLEASKLVTETFFGTTWTEVVEDVGGTPTPTGTYKLNLSSLPELAEFSLVVDWKQKNEYWRVVLNRSMVSERGAITLQRTQAKQFQLTIDAMDLDGSLGDVYTNAVMTDTP</sequence>
<keyword evidence="2" id="KW-1185">Reference proteome</keyword>
<accession>A0A2U8UNY4</accession>
<evidence type="ECO:0000313" key="2">
    <source>
        <dbReference type="Proteomes" id="UP000247188"/>
    </source>
</evidence>
<dbReference type="Proteomes" id="UP000247188">
    <property type="component" value="Segment"/>
</dbReference>
<evidence type="ECO:0000313" key="1">
    <source>
        <dbReference type="EMBL" id="AWN05298.1"/>
    </source>
</evidence>
<organism evidence="1 2">
    <name type="scientific">Streptomyces phage Ibantik</name>
    <dbReference type="NCBI Taxonomy" id="2182397"/>
    <lineage>
        <taxon>Viruses</taxon>
        <taxon>Duplodnaviria</taxon>
        <taxon>Heunggongvirae</taxon>
        <taxon>Uroviricota</taxon>
        <taxon>Caudoviricetes</taxon>
        <taxon>Ibantikvirus</taxon>
        <taxon>Ibantikvirus ibantik</taxon>
    </lineage>
</organism>
<protein>
    <submittedName>
        <fullName evidence="1">Major tail protein</fullName>
    </submittedName>
</protein>
<dbReference type="InterPro" id="IPR058154">
    <property type="entry name" value="Bxb1_TTP-like"/>
</dbReference>
<dbReference type="Pfam" id="PF25681">
    <property type="entry name" value="Phage_TTP_17"/>
    <property type="match status" value="1"/>
</dbReference>
<dbReference type="GeneID" id="80019296"/>